<proteinExistence type="predicted"/>
<accession>A0A1Y2HBX7</accession>
<keyword evidence="3" id="KW-1185">Reference proteome</keyword>
<feature type="non-terminal residue" evidence="2">
    <location>
        <position position="1"/>
    </location>
</feature>
<dbReference type="InterPro" id="IPR029063">
    <property type="entry name" value="SAM-dependent_MTases_sf"/>
</dbReference>
<sequence>VNHTFPAPSSSTAAALPVKQGDHLQPHVVDIVYAVIKYMPHLDAILLSSDFLSANPDLVPHLSLVKLLLFQFMATHFTTPSIFLLPPDDDPTRNRPNATVRWAADMLVDHKTKLHAAYARLRIAHQASGATDAQRLASLVDWSALKAVEEAPVAFRVRVSPKALLEAITACLPTWDPQEDVVWDKAQEDLIRVPAHLVGELLASPIVKSAGVVVQDACAGVPVQIVVDWLVPRVQRMYEEDQEDEGEPVKMVVLDTRANHGKNPSPVVPRLCSQAGNLPTVANMPWSDSAHLLERDSFLNLDPFDADSDVAPDIIVVDPLNSQSAVLDEKHFLIQEKTPKPIVADEQAKDKLVAGQVDMLQHALKFASAKFVLYTTRSTDVAENQDVVETCLAANKEWRLMTVGELDHGDTRDTAKSDSAVFHEEDGQETAKSLNGEPEPVVDATTWIEIAPNPPNVTCGIFVAVLAKRQVVDSVSVGDAEVDSVDQALAAVSNFDETSVDDSQSNQHVEEQAQAQELIKRAKKKRKQHTQKFSLRAWRASMRGRDVSGLHVQGSAVDVIPLSGQMRALSVGSVRSAEGALRRKSSSFPIVVPWK</sequence>
<comment type="caution">
    <text evidence="2">The sequence shown here is derived from an EMBL/GenBank/DDBJ whole genome shotgun (WGS) entry which is preliminary data.</text>
</comment>
<protein>
    <recommendedName>
        <fullName evidence="4">SAM-dependent MTase RsmB/NOP-type domain-containing protein</fullName>
    </recommendedName>
</protein>
<organism evidence="2 3">
    <name type="scientific">Catenaria anguillulae PL171</name>
    <dbReference type="NCBI Taxonomy" id="765915"/>
    <lineage>
        <taxon>Eukaryota</taxon>
        <taxon>Fungi</taxon>
        <taxon>Fungi incertae sedis</taxon>
        <taxon>Blastocladiomycota</taxon>
        <taxon>Blastocladiomycetes</taxon>
        <taxon>Blastocladiales</taxon>
        <taxon>Catenariaceae</taxon>
        <taxon>Catenaria</taxon>
    </lineage>
</organism>
<dbReference type="STRING" id="765915.A0A1Y2HBX7"/>
<evidence type="ECO:0000313" key="3">
    <source>
        <dbReference type="Proteomes" id="UP000193411"/>
    </source>
</evidence>
<name>A0A1Y2HBX7_9FUNG</name>
<feature type="coiled-coil region" evidence="1">
    <location>
        <begin position="505"/>
        <end position="532"/>
    </location>
</feature>
<keyword evidence="1" id="KW-0175">Coiled coil</keyword>
<dbReference type="OrthoDB" id="5573989at2759"/>
<gene>
    <name evidence="2" type="ORF">BCR44DRAFT_1538994</name>
</gene>
<dbReference type="AlphaFoldDB" id="A0A1Y2HBX7"/>
<dbReference type="Gene3D" id="3.40.50.150">
    <property type="entry name" value="Vaccinia Virus protein VP39"/>
    <property type="match status" value="1"/>
</dbReference>
<dbReference type="Proteomes" id="UP000193411">
    <property type="component" value="Unassembled WGS sequence"/>
</dbReference>
<dbReference type="EMBL" id="MCFL01000051">
    <property type="protein sequence ID" value="ORZ32069.1"/>
    <property type="molecule type" value="Genomic_DNA"/>
</dbReference>
<dbReference type="PANTHER" id="PTHR14663:SF2">
    <property type="entry name" value="METHYLTRANSFERASE NSUN7-RELATED"/>
    <property type="match status" value="1"/>
</dbReference>
<dbReference type="InterPro" id="IPR042620">
    <property type="entry name" value="NSUN7"/>
</dbReference>
<evidence type="ECO:0000256" key="1">
    <source>
        <dbReference type="SAM" id="Coils"/>
    </source>
</evidence>
<reference evidence="2 3" key="1">
    <citation type="submission" date="2016-07" db="EMBL/GenBank/DDBJ databases">
        <title>Pervasive Adenine N6-methylation of Active Genes in Fungi.</title>
        <authorList>
            <consortium name="DOE Joint Genome Institute"/>
            <person name="Mondo S.J."/>
            <person name="Dannebaum R.O."/>
            <person name="Kuo R.C."/>
            <person name="Labutti K."/>
            <person name="Haridas S."/>
            <person name="Kuo A."/>
            <person name="Salamov A."/>
            <person name="Ahrendt S.R."/>
            <person name="Lipzen A."/>
            <person name="Sullivan W."/>
            <person name="Andreopoulos W.B."/>
            <person name="Clum A."/>
            <person name="Lindquist E."/>
            <person name="Daum C."/>
            <person name="Ramamoorthy G.K."/>
            <person name="Gryganskyi A."/>
            <person name="Culley D."/>
            <person name="Magnuson J.K."/>
            <person name="James T.Y."/>
            <person name="O'Malley M.A."/>
            <person name="Stajich J.E."/>
            <person name="Spatafora J.W."/>
            <person name="Visel A."/>
            <person name="Grigoriev I.V."/>
        </authorList>
    </citation>
    <scope>NUCLEOTIDE SEQUENCE [LARGE SCALE GENOMIC DNA]</scope>
    <source>
        <strain evidence="2 3">PL171</strain>
    </source>
</reference>
<dbReference type="PANTHER" id="PTHR14663">
    <property type="entry name" value="METHYLTRANSFERASE NSUN7-RELATED"/>
    <property type="match status" value="1"/>
</dbReference>
<evidence type="ECO:0008006" key="4">
    <source>
        <dbReference type="Google" id="ProtNLM"/>
    </source>
</evidence>
<evidence type="ECO:0000313" key="2">
    <source>
        <dbReference type="EMBL" id="ORZ32069.1"/>
    </source>
</evidence>